<dbReference type="RefSeq" id="XP_052287141.1">
    <property type="nucleotide sequence ID" value="XM_052431164.1"/>
</dbReference>
<name>A0D3R4_PARTE</name>
<proteinExistence type="predicted"/>
<evidence type="ECO:0000313" key="1">
    <source>
        <dbReference type="EMBL" id="CAK77681.1"/>
    </source>
</evidence>
<dbReference type="InParanoid" id="A0D3R4"/>
<accession>A0D3R4</accession>
<reference evidence="1 2" key="1">
    <citation type="journal article" date="2006" name="Nature">
        <title>Global trends of whole-genome duplications revealed by the ciliate Paramecium tetraurelia.</title>
        <authorList>
            <consortium name="Genoscope"/>
            <person name="Aury J.-M."/>
            <person name="Jaillon O."/>
            <person name="Duret L."/>
            <person name="Noel B."/>
            <person name="Jubin C."/>
            <person name="Porcel B.M."/>
            <person name="Segurens B."/>
            <person name="Daubin V."/>
            <person name="Anthouard V."/>
            <person name="Aiach N."/>
            <person name="Arnaiz O."/>
            <person name="Billaut A."/>
            <person name="Beisson J."/>
            <person name="Blanc I."/>
            <person name="Bouhouche K."/>
            <person name="Camara F."/>
            <person name="Duharcourt S."/>
            <person name="Guigo R."/>
            <person name="Gogendeau D."/>
            <person name="Katinka M."/>
            <person name="Keller A.-M."/>
            <person name="Kissmehl R."/>
            <person name="Klotz C."/>
            <person name="Koll F."/>
            <person name="Le Moue A."/>
            <person name="Lepere C."/>
            <person name="Malinsky S."/>
            <person name="Nowacki M."/>
            <person name="Nowak J.K."/>
            <person name="Plattner H."/>
            <person name="Poulain J."/>
            <person name="Ruiz F."/>
            <person name="Serrano V."/>
            <person name="Zagulski M."/>
            <person name="Dessen P."/>
            <person name="Betermier M."/>
            <person name="Weissenbach J."/>
            <person name="Scarpelli C."/>
            <person name="Schachter V."/>
            <person name="Sperling L."/>
            <person name="Meyer E."/>
            <person name="Cohen J."/>
            <person name="Wincker P."/>
        </authorList>
    </citation>
    <scope>NUCLEOTIDE SEQUENCE [LARGE SCALE GENOMIC DNA]</scope>
    <source>
        <strain evidence="1 2">Stock d4-2</strain>
    </source>
</reference>
<gene>
    <name evidence="1" type="ORF">GSPATT00039234001</name>
</gene>
<dbReference type="HOGENOM" id="CLU_3243301_0_0_1"/>
<dbReference type="EMBL" id="CT868279">
    <property type="protein sequence ID" value="CAK77681.1"/>
    <property type="molecule type" value="Genomic_DNA"/>
</dbReference>
<dbReference type="Proteomes" id="UP000000600">
    <property type="component" value="Unassembled WGS sequence"/>
</dbReference>
<evidence type="ECO:0000313" key="2">
    <source>
        <dbReference type="Proteomes" id="UP000000600"/>
    </source>
</evidence>
<protein>
    <submittedName>
        <fullName evidence="1">Uncharacterized protein</fullName>
    </submittedName>
</protein>
<dbReference type="AlphaFoldDB" id="A0D3R4"/>
<organism evidence="1 2">
    <name type="scientific">Paramecium tetraurelia</name>
    <dbReference type="NCBI Taxonomy" id="5888"/>
    <lineage>
        <taxon>Eukaryota</taxon>
        <taxon>Sar</taxon>
        <taxon>Alveolata</taxon>
        <taxon>Ciliophora</taxon>
        <taxon>Intramacronucleata</taxon>
        <taxon>Oligohymenophorea</taxon>
        <taxon>Peniculida</taxon>
        <taxon>Parameciidae</taxon>
        <taxon>Paramecium</taxon>
    </lineage>
</organism>
<dbReference type="GeneID" id="76803749"/>
<keyword evidence="2" id="KW-1185">Reference proteome</keyword>
<sequence>MKSDISVQELRQNLSEEIYEKQVLLIYNVKIKIYFQEKKERLS</sequence>